<organism evidence="2 3">
    <name type="scientific">Stylonychia lemnae</name>
    <name type="common">Ciliate</name>
    <dbReference type="NCBI Taxonomy" id="5949"/>
    <lineage>
        <taxon>Eukaryota</taxon>
        <taxon>Sar</taxon>
        <taxon>Alveolata</taxon>
        <taxon>Ciliophora</taxon>
        <taxon>Intramacronucleata</taxon>
        <taxon>Spirotrichea</taxon>
        <taxon>Stichotrichia</taxon>
        <taxon>Sporadotrichida</taxon>
        <taxon>Oxytrichidae</taxon>
        <taxon>Stylonychinae</taxon>
        <taxon>Stylonychia</taxon>
    </lineage>
</organism>
<protein>
    <submittedName>
        <fullName evidence="2">Uncharacterized protein</fullName>
    </submittedName>
</protein>
<dbReference type="AlphaFoldDB" id="A0A078A1A2"/>
<name>A0A078A1A2_STYLE</name>
<accession>A0A078A1A2</accession>
<reference evidence="2 3" key="1">
    <citation type="submission" date="2014-06" db="EMBL/GenBank/DDBJ databases">
        <authorList>
            <person name="Swart Estienne"/>
        </authorList>
    </citation>
    <scope>NUCLEOTIDE SEQUENCE [LARGE SCALE GENOMIC DNA]</scope>
    <source>
        <strain evidence="2 3">130c</strain>
    </source>
</reference>
<evidence type="ECO:0000313" key="2">
    <source>
        <dbReference type="EMBL" id="CDW75627.1"/>
    </source>
</evidence>
<sequence length="619" mass="71824">MQNLLSQNQGKIMHTKTFIQKHNDGKTTAQIRCYFSYNKQNIKTKEEWIQFVYGILGEYLENTPSFVEMMPIFITSQQSNLSYSQTQQTQLQNLIQSSTSAPNLHLATNLIHQPLFHNIQNDTFAEQKHQNELVLDSSNSVFTLSQDQSQIQQFQIFTGNNKQQGNQIMVNNFNMGNSNNSNHKNFKLISSLIKQQLQCYTNQVINTSQSKDTSYSILQITNKDISKDFLKQSSFLSQLQELNSSQEDGEETLNQKQLQLSYLDNIGASLVSIEQDQQHDEDNFNTLPDYNNIEITQKLLNGRIITNQSQSYIDFDPESAPKQSQIELLIQENNQLKNENQKLRKQIQQQKCGFQQSDKLDISLLIGEKIKIRQEQQVRIEEQMISLHEKLEEQKEYLQSSIFDTSQISMLSEDLIQNNDEEKLEELKKLQSQINEQQMTIEQLQKQIEDEKLSKDNNIVNQLLILLDKKDSIDLTDKRTNLILTVNRVNKQVGVLKYQDKKRNKLRLLCDRKNDENSNIINLPHIKERSQSDVEQLLKKQSNIQLLSQKASPDLRRTRTLVSLDLIDTVSTNIFDDYDTGSNQIQDQIHLVPIQEEDQLIERINFSTNASTEGIRTAR</sequence>
<gene>
    <name evidence="2" type="primary">Contig6715.g7181</name>
    <name evidence="2" type="ORF">STYLEM_4619</name>
</gene>
<dbReference type="Proteomes" id="UP000039865">
    <property type="component" value="Unassembled WGS sequence"/>
</dbReference>
<evidence type="ECO:0000256" key="1">
    <source>
        <dbReference type="SAM" id="Coils"/>
    </source>
</evidence>
<keyword evidence="1" id="KW-0175">Coiled coil</keyword>
<dbReference type="InParanoid" id="A0A078A1A2"/>
<feature type="coiled-coil region" evidence="1">
    <location>
        <begin position="326"/>
        <end position="353"/>
    </location>
</feature>
<evidence type="ECO:0000313" key="3">
    <source>
        <dbReference type="Proteomes" id="UP000039865"/>
    </source>
</evidence>
<dbReference type="EMBL" id="CCKQ01004469">
    <property type="protein sequence ID" value="CDW75627.1"/>
    <property type="molecule type" value="Genomic_DNA"/>
</dbReference>
<feature type="coiled-coil region" evidence="1">
    <location>
        <begin position="417"/>
        <end position="454"/>
    </location>
</feature>
<keyword evidence="3" id="KW-1185">Reference proteome</keyword>
<proteinExistence type="predicted"/>